<dbReference type="GO" id="GO:0005829">
    <property type="term" value="C:cytosol"/>
    <property type="evidence" value="ECO:0007669"/>
    <property type="project" value="TreeGrafter"/>
</dbReference>
<protein>
    <submittedName>
        <fullName evidence="6">Lrp/AsnC family transcriptional regulator</fullName>
    </submittedName>
</protein>
<dbReference type="Gene3D" id="3.30.70.920">
    <property type="match status" value="1"/>
</dbReference>
<evidence type="ECO:0000256" key="3">
    <source>
        <dbReference type="ARBA" id="ARBA00023163"/>
    </source>
</evidence>
<feature type="domain" description="HTH marR-type" evidence="5">
    <location>
        <begin position="1"/>
        <end position="122"/>
    </location>
</feature>
<dbReference type="InterPro" id="IPR019887">
    <property type="entry name" value="Tscrpt_reg_AsnC/Lrp_C"/>
</dbReference>
<dbReference type="InterPro" id="IPR036388">
    <property type="entry name" value="WH-like_DNA-bd_sf"/>
</dbReference>
<comment type="caution">
    <text evidence="6">The sequence shown here is derived from an EMBL/GenBank/DDBJ whole genome shotgun (WGS) entry which is preliminary data.</text>
</comment>
<dbReference type="Pfam" id="PF13412">
    <property type="entry name" value="HTH_24"/>
    <property type="match status" value="1"/>
</dbReference>
<dbReference type="SMART" id="SM00344">
    <property type="entry name" value="HTH_ASNC"/>
    <property type="match status" value="1"/>
</dbReference>
<dbReference type="InterPro" id="IPR019888">
    <property type="entry name" value="Tscrpt_reg_AsnC-like"/>
</dbReference>
<dbReference type="InterPro" id="IPR036390">
    <property type="entry name" value="WH_DNA-bd_sf"/>
</dbReference>
<dbReference type="InterPro" id="IPR000485">
    <property type="entry name" value="AsnC-type_HTH_dom"/>
</dbReference>
<dbReference type="InterPro" id="IPR000835">
    <property type="entry name" value="HTH_MarR-typ"/>
</dbReference>
<evidence type="ECO:0000259" key="5">
    <source>
        <dbReference type="PROSITE" id="PS50995"/>
    </source>
</evidence>
<evidence type="ECO:0000313" key="7">
    <source>
        <dbReference type="Proteomes" id="UP000588068"/>
    </source>
</evidence>
<dbReference type="PROSITE" id="PS50956">
    <property type="entry name" value="HTH_ASNC_2"/>
    <property type="match status" value="1"/>
</dbReference>
<dbReference type="EMBL" id="JACHHZ010000001">
    <property type="protein sequence ID" value="MBB6092015.1"/>
    <property type="molecule type" value="Genomic_DNA"/>
</dbReference>
<proteinExistence type="predicted"/>
<keyword evidence="2" id="KW-0238">DNA-binding</keyword>
<evidence type="ECO:0000259" key="4">
    <source>
        <dbReference type="PROSITE" id="PS50956"/>
    </source>
</evidence>
<feature type="domain" description="HTH asnC-type" evidence="4">
    <location>
        <begin position="9"/>
        <end position="70"/>
    </location>
</feature>
<dbReference type="GO" id="GO:0003700">
    <property type="term" value="F:DNA-binding transcription factor activity"/>
    <property type="evidence" value="ECO:0007669"/>
    <property type="project" value="InterPro"/>
</dbReference>
<dbReference type="PRINTS" id="PR00033">
    <property type="entry name" value="HTHASNC"/>
</dbReference>
<keyword evidence="3" id="KW-0804">Transcription</keyword>
<keyword evidence="7" id="KW-1185">Reference proteome</keyword>
<dbReference type="SUPFAM" id="SSF54909">
    <property type="entry name" value="Dimeric alpha+beta barrel"/>
    <property type="match status" value="1"/>
</dbReference>
<organism evidence="6 7">
    <name type="scientific">Povalibacter uvarum</name>
    <dbReference type="NCBI Taxonomy" id="732238"/>
    <lineage>
        <taxon>Bacteria</taxon>
        <taxon>Pseudomonadati</taxon>
        <taxon>Pseudomonadota</taxon>
        <taxon>Gammaproteobacteria</taxon>
        <taxon>Steroidobacterales</taxon>
        <taxon>Steroidobacteraceae</taxon>
        <taxon>Povalibacter</taxon>
    </lineage>
</organism>
<dbReference type="Gene3D" id="1.10.10.10">
    <property type="entry name" value="Winged helix-like DNA-binding domain superfamily/Winged helix DNA-binding domain"/>
    <property type="match status" value="1"/>
</dbReference>
<dbReference type="InterPro" id="IPR011991">
    <property type="entry name" value="ArsR-like_HTH"/>
</dbReference>
<evidence type="ECO:0000256" key="2">
    <source>
        <dbReference type="ARBA" id="ARBA00023125"/>
    </source>
</evidence>
<dbReference type="PANTHER" id="PTHR30154:SF17">
    <property type="entry name" value="DNA-BINDING TRANSCRIPTIONAL ACTIVATOR DECR"/>
    <property type="match status" value="1"/>
</dbReference>
<name>A0A841HJ04_9GAMM</name>
<gene>
    <name evidence="6" type="ORF">HNQ60_000861</name>
</gene>
<dbReference type="GO" id="GO:0043565">
    <property type="term" value="F:sequence-specific DNA binding"/>
    <property type="evidence" value="ECO:0007669"/>
    <property type="project" value="InterPro"/>
</dbReference>
<dbReference type="PANTHER" id="PTHR30154">
    <property type="entry name" value="LEUCINE-RESPONSIVE REGULATORY PROTEIN"/>
    <property type="match status" value="1"/>
</dbReference>
<dbReference type="AlphaFoldDB" id="A0A841HJ04"/>
<sequence>MQQMTQRDLDPMDLRILDVLQQNGNASAAEIAEQVGLTATTAWRRISRLEEEGIIRQRVALLDREAVGLTVMVFATVRLSSQGRDAIEKFKQAVRKHPEILECYTMLGETDFLLRIVTRDIKAYEAFYLDYLSRFPGVQVVNSSIALAPIKETTALPLTKA</sequence>
<dbReference type="Pfam" id="PF01037">
    <property type="entry name" value="AsnC_trans_reg"/>
    <property type="match status" value="1"/>
</dbReference>
<dbReference type="RefSeq" id="WP_184329777.1">
    <property type="nucleotide sequence ID" value="NZ_JACHHZ010000001.1"/>
</dbReference>
<dbReference type="Proteomes" id="UP000588068">
    <property type="component" value="Unassembled WGS sequence"/>
</dbReference>
<keyword evidence="1" id="KW-0805">Transcription regulation</keyword>
<evidence type="ECO:0000256" key="1">
    <source>
        <dbReference type="ARBA" id="ARBA00023015"/>
    </source>
</evidence>
<reference evidence="6 7" key="1">
    <citation type="submission" date="2020-08" db="EMBL/GenBank/DDBJ databases">
        <title>Genomic Encyclopedia of Type Strains, Phase IV (KMG-IV): sequencing the most valuable type-strain genomes for metagenomic binning, comparative biology and taxonomic classification.</title>
        <authorList>
            <person name="Goeker M."/>
        </authorList>
    </citation>
    <scope>NUCLEOTIDE SEQUENCE [LARGE SCALE GENOMIC DNA]</scope>
    <source>
        <strain evidence="6 7">DSM 26723</strain>
    </source>
</reference>
<dbReference type="SMART" id="SM00347">
    <property type="entry name" value="HTH_MARR"/>
    <property type="match status" value="1"/>
</dbReference>
<dbReference type="PROSITE" id="PS00519">
    <property type="entry name" value="HTH_ASNC_1"/>
    <property type="match status" value="1"/>
</dbReference>
<dbReference type="InterPro" id="IPR019885">
    <property type="entry name" value="Tscrpt_reg_HTH_AsnC-type_CS"/>
</dbReference>
<accession>A0A841HJ04</accession>
<dbReference type="PROSITE" id="PS50995">
    <property type="entry name" value="HTH_MARR_2"/>
    <property type="match status" value="1"/>
</dbReference>
<evidence type="ECO:0000313" key="6">
    <source>
        <dbReference type="EMBL" id="MBB6092015.1"/>
    </source>
</evidence>
<dbReference type="SUPFAM" id="SSF46785">
    <property type="entry name" value="Winged helix' DNA-binding domain"/>
    <property type="match status" value="1"/>
</dbReference>
<dbReference type="GO" id="GO:0043200">
    <property type="term" value="P:response to amino acid"/>
    <property type="evidence" value="ECO:0007669"/>
    <property type="project" value="TreeGrafter"/>
</dbReference>
<dbReference type="CDD" id="cd00090">
    <property type="entry name" value="HTH_ARSR"/>
    <property type="match status" value="1"/>
</dbReference>
<dbReference type="InterPro" id="IPR011008">
    <property type="entry name" value="Dimeric_a/b-barrel"/>
</dbReference>